<evidence type="ECO:0000256" key="5">
    <source>
        <dbReference type="ARBA" id="ARBA00022618"/>
    </source>
</evidence>
<evidence type="ECO:0000256" key="10">
    <source>
        <dbReference type="PIRNR" id="PIRNR003097"/>
    </source>
</evidence>
<keyword evidence="15" id="KW-1185">Reference proteome</keyword>
<dbReference type="InterPro" id="IPR058204">
    <property type="entry name" value="FtsX_firmicutes-type"/>
</dbReference>
<reference evidence="14 15" key="1">
    <citation type="submission" date="2016-05" db="EMBL/GenBank/DDBJ databases">
        <title>Paenibacillus oryzae. sp. nov., isolated from the rice root.</title>
        <authorList>
            <person name="Zhang J."/>
            <person name="Zhang X."/>
        </authorList>
    </citation>
    <scope>NUCLEOTIDE SEQUENCE [LARGE SCALE GENOMIC DNA]</scope>
    <source>
        <strain evidence="14 15">1DrF-4</strain>
    </source>
</reference>
<keyword evidence="9 10" id="KW-0131">Cell cycle</keyword>
<evidence type="ECO:0000259" key="12">
    <source>
        <dbReference type="Pfam" id="PF02687"/>
    </source>
</evidence>
<evidence type="ECO:0000256" key="2">
    <source>
        <dbReference type="ARBA" id="ARBA00007379"/>
    </source>
</evidence>
<keyword evidence="7 11" id="KW-1133">Transmembrane helix</keyword>
<dbReference type="OrthoDB" id="9812531at2"/>
<dbReference type="RefSeq" id="WP_068685926.1">
    <property type="nucleotide sequence ID" value="NZ_LYPA01000071.1"/>
</dbReference>
<dbReference type="InterPro" id="IPR003838">
    <property type="entry name" value="ABC3_permease_C"/>
</dbReference>
<keyword evidence="5 10" id="KW-0132">Cell division</keyword>
<dbReference type="InterPro" id="IPR004513">
    <property type="entry name" value="FtsX"/>
</dbReference>
<accession>A0A1A5YD28</accession>
<dbReference type="InterPro" id="IPR040690">
    <property type="entry name" value="FtsX_ECD"/>
</dbReference>
<comment type="function">
    <text evidence="10">Part of the ABC transporter FtsEX involved in asymmetric cellular division facilitating the initiation of sporulation.</text>
</comment>
<comment type="similarity">
    <text evidence="2 10">Belongs to the ABC-4 integral membrane protein family. FtsX subfamily.</text>
</comment>
<feature type="transmembrane region" description="Helical" evidence="11">
    <location>
        <begin position="21"/>
        <end position="46"/>
    </location>
</feature>
<evidence type="ECO:0000256" key="8">
    <source>
        <dbReference type="ARBA" id="ARBA00023136"/>
    </source>
</evidence>
<feature type="domain" description="ABC3 transporter permease C-terminal" evidence="12">
    <location>
        <begin position="183"/>
        <end position="304"/>
    </location>
</feature>
<dbReference type="GO" id="GO:0005886">
    <property type="term" value="C:plasma membrane"/>
    <property type="evidence" value="ECO:0007669"/>
    <property type="project" value="UniProtKB-SubCell"/>
</dbReference>
<dbReference type="PIRSF" id="PIRSF003097">
    <property type="entry name" value="FtsX"/>
    <property type="match status" value="1"/>
</dbReference>
<evidence type="ECO:0000256" key="3">
    <source>
        <dbReference type="ARBA" id="ARBA00021907"/>
    </source>
</evidence>
<dbReference type="GO" id="GO:0051301">
    <property type="term" value="P:cell division"/>
    <property type="evidence" value="ECO:0007669"/>
    <property type="project" value="UniProtKB-KW"/>
</dbReference>
<dbReference type="STRING" id="1844972.A7K91_06080"/>
<dbReference type="PANTHER" id="PTHR47755">
    <property type="entry name" value="CELL DIVISION PROTEIN FTSX"/>
    <property type="match status" value="1"/>
</dbReference>
<comment type="caution">
    <text evidence="14">The sequence shown here is derived from an EMBL/GenBank/DDBJ whole genome shotgun (WGS) entry which is preliminary data.</text>
</comment>
<evidence type="ECO:0000256" key="1">
    <source>
        <dbReference type="ARBA" id="ARBA00004651"/>
    </source>
</evidence>
<feature type="transmembrane region" description="Helical" evidence="11">
    <location>
        <begin position="179"/>
        <end position="200"/>
    </location>
</feature>
<evidence type="ECO:0000256" key="11">
    <source>
        <dbReference type="SAM" id="Phobius"/>
    </source>
</evidence>
<evidence type="ECO:0000256" key="6">
    <source>
        <dbReference type="ARBA" id="ARBA00022692"/>
    </source>
</evidence>
<organism evidence="14 15">
    <name type="scientific">Paenibacillus oryzae</name>
    <dbReference type="NCBI Taxonomy" id="1844972"/>
    <lineage>
        <taxon>Bacteria</taxon>
        <taxon>Bacillati</taxon>
        <taxon>Bacillota</taxon>
        <taxon>Bacilli</taxon>
        <taxon>Bacillales</taxon>
        <taxon>Paenibacillaceae</taxon>
        <taxon>Paenibacillus</taxon>
    </lineage>
</organism>
<protein>
    <recommendedName>
        <fullName evidence="3 10">Cell division protein FtsX</fullName>
    </recommendedName>
</protein>
<evidence type="ECO:0000313" key="14">
    <source>
        <dbReference type="EMBL" id="OBR63521.1"/>
    </source>
</evidence>
<dbReference type="AlphaFoldDB" id="A0A1A5YD28"/>
<gene>
    <name evidence="14" type="ORF">A7K91_06080</name>
</gene>
<evidence type="ECO:0000256" key="7">
    <source>
        <dbReference type="ARBA" id="ARBA00022989"/>
    </source>
</evidence>
<dbReference type="Gene3D" id="3.30.70.3040">
    <property type="match status" value="1"/>
</dbReference>
<evidence type="ECO:0000256" key="4">
    <source>
        <dbReference type="ARBA" id="ARBA00022475"/>
    </source>
</evidence>
<keyword evidence="6 11" id="KW-0812">Transmembrane</keyword>
<keyword evidence="4 10" id="KW-1003">Cell membrane</keyword>
<dbReference type="Pfam" id="PF02687">
    <property type="entry name" value="FtsX"/>
    <property type="match status" value="1"/>
</dbReference>
<evidence type="ECO:0000259" key="13">
    <source>
        <dbReference type="Pfam" id="PF18075"/>
    </source>
</evidence>
<dbReference type="Proteomes" id="UP000092024">
    <property type="component" value="Unassembled WGS sequence"/>
</dbReference>
<evidence type="ECO:0000313" key="15">
    <source>
        <dbReference type="Proteomes" id="UP000092024"/>
    </source>
</evidence>
<keyword evidence="8 10" id="KW-0472">Membrane</keyword>
<evidence type="ECO:0000256" key="9">
    <source>
        <dbReference type="ARBA" id="ARBA00023306"/>
    </source>
</evidence>
<sequence length="305" mass="33719">MKFSTLLRHIREGLKNIVRNGWMSFASMSSIFISLFILGVFVLLVMNVNLMADQIESKVQIRVFLNTDVDDAKVAELQNKIGNMPEVSKVTFVSKEEGLQILREAMGEQNGDWLEGYSDENNPLMVSYTVEVYDPQTVQIVADAIQAINSMDSDEPIYRVKYGQGTIETLFKITNALRYIGLIIVVGLGVTAMLLISNTIKMTIVARRREIGIMKLVGATNAFIRWPFFVEGALIGLVSSVITSGIMIFGYSQLVNLTQTELSLMLITLVPIKTAALNVSVLIIGIGTLIGILGSTISIRKYLKV</sequence>
<feature type="domain" description="FtsX extracellular" evidence="13">
    <location>
        <begin position="59"/>
        <end position="151"/>
    </location>
</feature>
<dbReference type="Pfam" id="PF18075">
    <property type="entry name" value="FtsX_ECD"/>
    <property type="match status" value="1"/>
</dbReference>
<name>A0A1A5YD28_9BACL</name>
<dbReference type="PANTHER" id="PTHR47755:SF1">
    <property type="entry name" value="CELL DIVISION PROTEIN FTSX"/>
    <property type="match status" value="1"/>
</dbReference>
<feature type="transmembrane region" description="Helical" evidence="11">
    <location>
        <begin position="275"/>
        <end position="299"/>
    </location>
</feature>
<dbReference type="NCBIfam" id="NF038347">
    <property type="entry name" value="FtsX_Gpos"/>
    <property type="match status" value="1"/>
</dbReference>
<proteinExistence type="inferred from homology"/>
<dbReference type="EMBL" id="LYPA01000071">
    <property type="protein sequence ID" value="OBR63521.1"/>
    <property type="molecule type" value="Genomic_DNA"/>
</dbReference>
<feature type="transmembrane region" description="Helical" evidence="11">
    <location>
        <begin position="233"/>
        <end position="255"/>
    </location>
</feature>
<comment type="subcellular location">
    <subcellularLocation>
        <location evidence="1">Cell membrane</location>
        <topology evidence="1">Multi-pass membrane protein</topology>
    </subcellularLocation>
</comment>